<dbReference type="AlphaFoldDB" id="A0A0A9W8Z1"/>
<evidence type="ECO:0000259" key="3">
    <source>
        <dbReference type="SMART" id="SM01360"/>
    </source>
</evidence>
<dbReference type="PROSITE" id="PS50068">
    <property type="entry name" value="LDLRA_2"/>
    <property type="match status" value="1"/>
</dbReference>
<dbReference type="InterPro" id="IPR013783">
    <property type="entry name" value="Ig-like_fold"/>
</dbReference>
<proteinExistence type="predicted"/>
<reference evidence="4" key="1">
    <citation type="journal article" date="2014" name="PLoS ONE">
        <title>Transcriptome-Based Identification of ABC Transporters in the Western Tarnished Plant Bug Lygus hesperus.</title>
        <authorList>
            <person name="Hull J.J."/>
            <person name="Chaney K."/>
            <person name="Geib S.M."/>
            <person name="Fabrick J.A."/>
            <person name="Brent C.S."/>
            <person name="Walsh D."/>
            <person name="Lavine L.C."/>
        </authorList>
    </citation>
    <scope>NUCLEOTIDE SEQUENCE</scope>
</reference>
<dbReference type="EMBL" id="GBHO01038687">
    <property type="protein sequence ID" value="JAG04917.1"/>
    <property type="molecule type" value="Transcribed_RNA"/>
</dbReference>
<gene>
    <name evidence="4" type="ORF">CM83_73651</name>
</gene>
<name>A0A0A9W8Z1_LYGHE</name>
<dbReference type="SMART" id="SM00192">
    <property type="entry name" value="LDLa"/>
    <property type="match status" value="1"/>
</dbReference>
<dbReference type="CDD" id="cd02891">
    <property type="entry name" value="A2M_like"/>
    <property type="match status" value="1"/>
</dbReference>
<feature type="domain" description="Alpha-2-macroglobulin" evidence="3">
    <location>
        <begin position="118"/>
        <end position="209"/>
    </location>
</feature>
<organism evidence="4">
    <name type="scientific">Lygus hesperus</name>
    <name type="common">Western plant bug</name>
    <dbReference type="NCBI Taxonomy" id="30085"/>
    <lineage>
        <taxon>Eukaryota</taxon>
        <taxon>Metazoa</taxon>
        <taxon>Ecdysozoa</taxon>
        <taxon>Arthropoda</taxon>
        <taxon>Hexapoda</taxon>
        <taxon>Insecta</taxon>
        <taxon>Pterygota</taxon>
        <taxon>Neoptera</taxon>
        <taxon>Paraneoptera</taxon>
        <taxon>Hemiptera</taxon>
        <taxon>Heteroptera</taxon>
        <taxon>Panheteroptera</taxon>
        <taxon>Cimicomorpha</taxon>
        <taxon>Miridae</taxon>
        <taxon>Mirini</taxon>
        <taxon>Lygus</taxon>
    </lineage>
</organism>
<dbReference type="PANTHER" id="PTHR11412">
    <property type="entry name" value="MACROGLOBULIN / COMPLEMENT"/>
    <property type="match status" value="1"/>
</dbReference>
<comment type="caution">
    <text evidence="2">Lacks conserved residue(s) required for the propagation of feature annotation.</text>
</comment>
<dbReference type="InterPro" id="IPR002172">
    <property type="entry name" value="LDrepeatLR_classA_rpt"/>
</dbReference>
<dbReference type="SMART" id="SM01360">
    <property type="entry name" value="A2M"/>
    <property type="match status" value="1"/>
</dbReference>
<dbReference type="InterPro" id="IPR050473">
    <property type="entry name" value="A2M/Complement_sys"/>
</dbReference>
<feature type="disulfide bond" evidence="2">
    <location>
        <begin position="77"/>
        <end position="92"/>
    </location>
</feature>
<dbReference type="GO" id="GO:0005615">
    <property type="term" value="C:extracellular space"/>
    <property type="evidence" value="ECO:0007669"/>
    <property type="project" value="InterPro"/>
</dbReference>
<dbReference type="SUPFAM" id="SSF48239">
    <property type="entry name" value="Terpenoid cyclases/Protein prenyltransferases"/>
    <property type="match status" value="1"/>
</dbReference>
<dbReference type="SUPFAM" id="SSF57424">
    <property type="entry name" value="LDL receptor-like module"/>
    <property type="match status" value="1"/>
</dbReference>
<dbReference type="InterPro" id="IPR047565">
    <property type="entry name" value="Alpha-macroglob_thiol-ester_cl"/>
</dbReference>
<protein>
    <recommendedName>
        <fullName evidence="3">Alpha-2-macroglobulin domain-containing protein</fullName>
    </recommendedName>
</protein>
<dbReference type="Gene3D" id="2.20.130.20">
    <property type="match status" value="1"/>
</dbReference>
<reference evidence="4" key="2">
    <citation type="submission" date="2014-07" db="EMBL/GenBank/DDBJ databases">
        <authorList>
            <person name="Hull J."/>
        </authorList>
    </citation>
    <scope>NUCLEOTIDE SEQUENCE</scope>
</reference>
<keyword evidence="1 2" id="KW-1015">Disulfide bond</keyword>
<dbReference type="SMART" id="SM01419">
    <property type="entry name" value="Thiol-ester_cl"/>
    <property type="match status" value="1"/>
</dbReference>
<sequence>MQNDPFAQIWQSHEGDPDELVYFPSSTYGIDANRTFEYAGLVVFSDIEVTRRPEFCNRTQGLGECLDGRCYRIEKKCDGHLDCEDGTDEAGCPQYNYTELAHFRKFRFSRTQRHYENVWLWRDINIGPHGRYIFEIDVPARPVHWIISAFGMSPGRGFGMLQRPIDYIAVLPFYINVEMPTVCHQGEQIGVRVTVFNYMTNYLEAVVVLGGSPDYKFVHVEMNGIVRSYNPRTTFGEHQFFIFIKAQDAATVYLPIVPTRLGDIQVKIMASSLIGKDTVTRNLHVVADGLPQYRHQSVLLDLSNRAYVFQYMHVNVTDTPIIPYDEARYYVFGSNKAYVSIVGDVVGPIFPTMPVNATSLMGLPMDCAEQTMFSFAANMYTTLYMRLINQRNRTQEKQAFYHMNIGYQKALSFMNDDGSFSLFRSDWNHSAPSVWLTAYCARVFQEATFYEWENFIYIDPQIIARAVQWVLRHQSPYGAFYEVTWLPDRKMNSTVDWPANEIRIRQQWRFDEDIKSEISLSPLMS</sequence>
<dbReference type="CDD" id="cd00112">
    <property type="entry name" value="LDLa"/>
    <property type="match status" value="1"/>
</dbReference>
<dbReference type="Pfam" id="PF00207">
    <property type="entry name" value="A2M"/>
    <property type="match status" value="1"/>
</dbReference>
<dbReference type="InterPro" id="IPR036055">
    <property type="entry name" value="LDL_receptor-like_sf"/>
</dbReference>
<dbReference type="Gene3D" id="1.50.10.20">
    <property type="match status" value="1"/>
</dbReference>
<dbReference type="InterPro" id="IPR001599">
    <property type="entry name" value="Macroglobln_a2"/>
</dbReference>
<evidence type="ECO:0000256" key="2">
    <source>
        <dbReference type="PROSITE-ProRule" id="PRU00124"/>
    </source>
</evidence>
<dbReference type="GO" id="GO:0004866">
    <property type="term" value="F:endopeptidase inhibitor activity"/>
    <property type="evidence" value="ECO:0007669"/>
    <property type="project" value="InterPro"/>
</dbReference>
<dbReference type="InterPro" id="IPR008930">
    <property type="entry name" value="Terpenoid_cyclase/PrenylTrfase"/>
</dbReference>
<feature type="disulfide bond" evidence="2">
    <location>
        <begin position="65"/>
        <end position="83"/>
    </location>
</feature>
<dbReference type="Gene3D" id="2.60.40.10">
    <property type="entry name" value="Immunoglobulins"/>
    <property type="match status" value="1"/>
</dbReference>
<dbReference type="Pfam" id="PF07678">
    <property type="entry name" value="TED_complement"/>
    <property type="match status" value="1"/>
</dbReference>
<dbReference type="Gene3D" id="4.10.400.10">
    <property type="entry name" value="Low-density Lipoprotein Receptor"/>
    <property type="match status" value="1"/>
</dbReference>
<dbReference type="InterPro" id="IPR011626">
    <property type="entry name" value="Alpha-macroglobulin_TED"/>
</dbReference>
<dbReference type="PANTHER" id="PTHR11412:SF172">
    <property type="entry name" value="LD23292P"/>
    <property type="match status" value="1"/>
</dbReference>
<evidence type="ECO:0000313" key="4">
    <source>
        <dbReference type="EMBL" id="JAG04917.1"/>
    </source>
</evidence>
<evidence type="ECO:0000256" key="1">
    <source>
        <dbReference type="ARBA" id="ARBA00023157"/>
    </source>
</evidence>
<accession>A0A0A9W8Z1</accession>